<dbReference type="Pfam" id="PF00664">
    <property type="entry name" value="ABC_membrane"/>
    <property type="match status" value="1"/>
</dbReference>
<dbReference type="GO" id="GO:0005886">
    <property type="term" value="C:plasma membrane"/>
    <property type="evidence" value="ECO:0007669"/>
    <property type="project" value="UniProtKB-SubCell"/>
</dbReference>
<comment type="subcellular location">
    <subcellularLocation>
        <location evidence="1">Cell membrane</location>
        <topology evidence="1">Multi-pass membrane protein</topology>
    </subcellularLocation>
</comment>
<evidence type="ECO:0000256" key="2">
    <source>
        <dbReference type="ARBA" id="ARBA00005417"/>
    </source>
</evidence>
<feature type="domain" description="ABC transporter" evidence="12">
    <location>
        <begin position="378"/>
        <end position="614"/>
    </location>
</feature>
<feature type="transmembrane region" description="Helical" evidence="11">
    <location>
        <begin position="311"/>
        <end position="330"/>
    </location>
</feature>
<dbReference type="InterPro" id="IPR027417">
    <property type="entry name" value="P-loop_NTPase"/>
</dbReference>
<dbReference type="SMART" id="SM00382">
    <property type="entry name" value="AAA"/>
    <property type="match status" value="1"/>
</dbReference>
<feature type="domain" description="ABC transmembrane type-1" evidence="13">
    <location>
        <begin position="42"/>
        <end position="333"/>
    </location>
</feature>
<keyword evidence="7" id="KW-0547">Nucleotide-binding</keyword>
<feature type="transmembrane region" description="Helical" evidence="11">
    <location>
        <begin position="170"/>
        <end position="193"/>
    </location>
</feature>
<dbReference type="PANTHER" id="PTHR24221:SF654">
    <property type="entry name" value="ATP-BINDING CASSETTE SUB-FAMILY B MEMBER 6"/>
    <property type="match status" value="1"/>
</dbReference>
<evidence type="ECO:0000256" key="10">
    <source>
        <dbReference type="ARBA" id="ARBA00023136"/>
    </source>
</evidence>
<evidence type="ECO:0000256" key="1">
    <source>
        <dbReference type="ARBA" id="ARBA00004651"/>
    </source>
</evidence>
<keyword evidence="4" id="KW-1003">Cell membrane</keyword>
<evidence type="ECO:0000313" key="15">
    <source>
        <dbReference type="Proteomes" id="UP000219465"/>
    </source>
</evidence>
<dbReference type="InterPro" id="IPR017871">
    <property type="entry name" value="ABC_transporter-like_CS"/>
</dbReference>
<feature type="transmembrane region" description="Helical" evidence="11">
    <location>
        <begin position="99"/>
        <end position="125"/>
    </location>
</feature>
<dbReference type="PROSITE" id="PS50929">
    <property type="entry name" value="ABC_TM1F"/>
    <property type="match status" value="1"/>
</dbReference>
<evidence type="ECO:0000256" key="3">
    <source>
        <dbReference type="ARBA" id="ARBA00022448"/>
    </source>
</evidence>
<feature type="transmembrane region" description="Helical" evidence="11">
    <location>
        <begin position="285"/>
        <end position="305"/>
    </location>
</feature>
<keyword evidence="5" id="KW-0762">Sugar transport</keyword>
<dbReference type="Pfam" id="PF00005">
    <property type="entry name" value="ABC_tran"/>
    <property type="match status" value="1"/>
</dbReference>
<organism evidence="14 15">
    <name type="scientific">Hoeflea halophila</name>
    <dbReference type="NCBI Taxonomy" id="714899"/>
    <lineage>
        <taxon>Bacteria</taxon>
        <taxon>Pseudomonadati</taxon>
        <taxon>Pseudomonadota</taxon>
        <taxon>Alphaproteobacteria</taxon>
        <taxon>Hyphomicrobiales</taxon>
        <taxon>Rhizobiaceae</taxon>
        <taxon>Hoeflea</taxon>
    </lineage>
</organism>
<dbReference type="InterPro" id="IPR036640">
    <property type="entry name" value="ABC1_TM_sf"/>
</dbReference>
<dbReference type="SUPFAM" id="SSF52540">
    <property type="entry name" value="P-loop containing nucleoside triphosphate hydrolases"/>
    <property type="match status" value="1"/>
</dbReference>
<evidence type="ECO:0000256" key="4">
    <source>
        <dbReference type="ARBA" id="ARBA00022475"/>
    </source>
</evidence>
<sequence length="621" mass="68530">MLGQTAKRLRNKVSAKLASIRGTLEVVLLTLRLAEGHRGFVFGYILLAIINAATESFSIMLIVPLLQSFSSDSIFAGVPVLDSVGQLLLPFEPEVRLRWVAVILLGIILVKSAVQYFTEVMIYILPLRLERDLRMRAFAAMMESRLSFAEGISTGDIGNYTASFPARAGLALRFLIQGTAAAITIIIMLALFIAITPSALMGLAGFVIIGSILFKRLTGPLASRLDMEMTESQRDFTQAYFEAVNNKRTIRIFNATDTFLTRINKLLERLRGVQTQTIAVQNATYPFFATLSGVLVCGLVLMASFASPDQAQALLGVLLLFLVASARMLGPFSVAHIARMHFSIHADPVRKMDFFLKEAARNRDTDGEIVLPRAAQEITFSDVSFEYPGSRAGVKDLDFSVRPGEFLAIVGPSGSGKSTIFHLLSRLRRPDQGEISINGHPLNDLKIRSWWDQLCIVSQDVPIFNATVRENIHFGKTDEPDDGRIWVALENAVAADFVRRMPEGLDSPLGEFGSNLSGGERQRLALARAFYHRTPVILLDEVTSQLDAETEQRIAESITKLHSDNHTIIAIAHRPKTIRGADRVLVLRDGRVVASGDHDTLLAENEFYRDMAGPVETMARS</sequence>
<reference evidence="15" key="1">
    <citation type="submission" date="2017-08" db="EMBL/GenBank/DDBJ databases">
        <authorList>
            <person name="Varghese N."/>
            <person name="Submissions S."/>
        </authorList>
    </citation>
    <scope>NUCLEOTIDE SEQUENCE [LARGE SCALE GENOMIC DNA]</scope>
    <source>
        <strain evidence="15">KCTC 23107</strain>
    </source>
</reference>
<dbReference type="EMBL" id="OCPC01000004">
    <property type="protein sequence ID" value="SOE17802.1"/>
    <property type="molecule type" value="Genomic_DNA"/>
</dbReference>
<evidence type="ECO:0000256" key="5">
    <source>
        <dbReference type="ARBA" id="ARBA00022597"/>
    </source>
</evidence>
<keyword evidence="8 14" id="KW-0067">ATP-binding</keyword>
<protein>
    <submittedName>
        <fullName evidence="14">ATP-binding cassette subfamily B protein</fullName>
    </submittedName>
</protein>
<dbReference type="Proteomes" id="UP000219465">
    <property type="component" value="Unassembled WGS sequence"/>
</dbReference>
<feature type="transmembrane region" description="Helical" evidence="11">
    <location>
        <begin position="41"/>
        <end position="63"/>
    </location>
</feature>
<evidence type="ECO:0000256" key="7">
    <source>
        <dbReference type="ARBA" id="ARBA00022741"/>
    </source>
</evidence>
<dbReference type="GO" id="GO:0016887">
    <property type="term" value="F:ATP hydrolysis activity"/>
    <property type="evidence" value="ECO:0007669"/>
    <property type="project" value="InterPro"/>
</dbReference>
<evidence type="ECO:0000256" key="6">
    <source>
        <dbReference type="ARBA" id="ARBA00022692"/>
    </source>
</evidence>
<evidence type="ECO:0000259" key="13">
    <source>
        <dbReference type="PROSITE" id="PS50929"/>
    </source>
</evidence>
<evidence type="ECO:0000256" key="8">
    <source>
        <dbReference type="ARBA" id="ARBA00022840"/>
    </source>
</evidence>
<dbReference type="InterPro" id="IPR003439">
    <property type="entry name" value="ABC_transporter-like_ATP-bd"/>
</dbReference>
<gene>
    <name evidence="14" type="ORF">SAMN05877838_2706</name>
</gene>
<dbReference type="Gene3D" id="3.40.50.300">
    <property type="entry name" value="P-loop containing nucleotide triphosphate hydrolases"/>
    <property type="match status" value="1"/>
</dbReference>
<name>A0A286ICL7_9HYPH</name>
<dbReference type="GO" id="GO:0140359">
    <property type="term" value="F:ABC-type transporter activity"/>
    <property type="evidence" value="ECO:0007669"/>
    <property type="project" value="InterPro"/>
</dbReference>
<dbReference type="InterPro" id="IPR011527">
    <property type="entry name" value="ABC1_TM_dom"/>
</dbReference>
<dbReference type="AlphaFoldDB" id="A0A286ICL7"/>
<dbReference type="SUPFAM" id="SSF90123">
    <property type="entry name" value="ABC transporter transmembrane region"/>
    <property type="match status" value="1"/>
</dbReference>
<accession>A0A286ICL7</accession>
<dbReference type="InterPro" id="IPR039421">
    <property type="entry name" value="Type_1_exporter"/>
</dbReference>
<keyword evidence="9 11" id="KW-1133">Transmembrane helix</keyword>
<dbReference type="Gene3D" id="1.20.1560.10">
    <property type="entry name" value="ABC transporter type 1, transmembrane domain"/>
    <property type="match status" value="1"/>
</dbReference>
<evidence type="ECO:0000259" key="12">
    <source>
        <dbReference type="PROSITE" id="PS50893"/>
    </source>
</evidence>
<dbReference type="FunFam" id="3.40.50.300:FF:000221">
    <property type="entry name" value="Multidrug ABC transporter ATP-binding protein"/>
    <property type="match status" value="1"/>
</dbReference>
<comment type="similarity">
    <text evidence="2">Belongs to the ABC transporter superfamily.</text>
</comment>
<evidence type="ECO:0000256" key="11">
    <source>
        <dbReference type="SAM" id="Phobius"/>
    </source>
</evidence>
<keyword evidence="15" id="KW-1185">Reference proteome</keyword>
<dbReference type="PANTHER" id="PTHR24221">
    <property type="entry name" value="ATP-BINDING CASSETTE SUB-FAMILY B"/>
    <property type="match status" value="1"/>
</dbReference>
<dbReference type="PROSITE" id="PS50893">
    <property type="entry name" value="ABC_TRANSPORTER_2"/>
    <property type="match status" value="1"/>
</dbReference>
<proteinExistence type="inferred from homology"/>
<keyword evidence="10 11" id="KW-0472">Membrane</keyword>
<dbReference type="GO" id="GO:0005524">
    <property type="term" value="F:ATP binding"/>
    <property type="evidence" value="ECO:0007669"/>
    <property type="project" value="UniProtKB-KW"/>
</dbReference>
<evidence type="ECO:0000256" key="9">
    <source>
        <dbReference type="ARBA" id="ARBA00022989"/>
    </source>
</evidence>
<dbReference type="InterPro" id="IPR003593">
    <property type="entry name" value="AAA+_ATPase"/>
</dbReference>
<evidence type="ECO:0000313" key="14">
    <source>
        <dbReference type="EMBL" id="SOE17802.1"/>
    </source>
</evidence>
<keyword evidence="6 11" id="KW-0812">Transmembrane</keyword>
<feature type="transmembrane region" description="Helical" evidence="11">
    <location>
        <begin position="199"/>
        <end position="217"/>
    </location>
</feature>
<dbReference type="PROSITE" id="PS00211">
    <property type="entry name" value="ABC_TRANSPORTER_1"/>
    <property type="match status" value="1"/>
</dbReference>
<dbReference type="RefSeq" id="WP_097108305.1">
    <property type="nucleotide sequence ID" value="NZ_OCPC01000004.1"/>
</dbReference>
<keyword evidence="3" id="KW-0813">Transport</keyword>
<dbReference type="OrthoDB" id="9804259at2"/>